<feature type="compositionally biased region" description="Basic and acidic residues" evidence="11">
    <location>
        <begin position="1139"/>
        <end position="1149"/>
    </location>
</feature>
<dbReference type="EMBL" id="UFQS01000037">
    <property type="protein sequence ID" value="SSW97987.1"/>
    <property type="molecule type" value="Genomic_DNA"/>
</dbReference>
<evidence type="ECO:0000256" key="2">
    <source>
        <dbReference type="ARBA" id="ARBA00022692"/>
    </source>
</evidence>
<reference evidence="15" key="2">
    <citation type="submission" date="2018-07" db="EMBL/GenBank/DDBJ databases">
        <authorList>
            <person name="Quirk P.G."/>
            <person name="Krulwich T.A."/>
        </authorList>
    </citation>
    <scope>NUCLEOTIDE SEQUENCE</scope>
</reference>
<feature type="region of interest" description="Disordered" evidence="11">
    <location>
        <begin position="1108"/>
        <end position="1153"/>
    </location>
</feature>
<evidence type="ECO:0000256" key="5">
    <source>
        <dbReference type="ARBA" id="ARBA00022989"/>
    </source>
</evidence>
<feature type="domain" description="SUN" evidence="13">
    <location>
        <begin position="367"/>
        <end position="528"/>
    </location>
</feature>
<dbReference type="PANTHER" id="PTHR12953:SF0">
    <property type="entry name" value="SUN DOMAIN-CONTAINING OSSIFICATION FACTOR"/>
    <property type="match status" value="1"/>
</dbReference>
<feature type="region of interest" description="Disordered" evidence="11">
    <location>
        <begin position="270"/>
        <end position="294"/>
    </location>
</feature>
<accession>A0A336LNX1</accession>
<feature type="compositionally biased region" description="Basic and acidic residues" evidence="11">
    <location>
        <begin position="843"/>
        <end position="860"/>
    </location>
</feature>
<feature type="compositionally biased region" description="Basic and acidic residues" evidence="11">
    <location>
        <begin position="1261"/>
        <end position="1277"/>
    </location>
</feature>
<comment type="subunit">
    <text evidence="10">Interacts with EMP65.</text>
</comment>
<name>A0A336LNX1_CULSO</name>
<evidence type="ECO:0000256" key="6">
    <source>
        <dbReference type="ARBA" id="ARBA00023136"/>
    </source>
</evidence>
<dbReference type="SUPFAM" id="SSF49785">
    <property type="entry name" value="Galactose-binding domain-like"/>
    <property type="match status" value="1"/>
</dbReference>
<dbReference type="Pfam" id="PF04527">
    <property type="entry name" value="Retinin_C"/>
    <property type="match status" value="1"/>
</dbReference>
<keyword evidence="5" id="KW-1133">Transmembrane helix</keyword>
<dbReference type="InterPro" id="IPR008979">
    <property type="entry name" value="Galactose-bd-like_sf"/>
</dbReference>
<evidence type="ECO:0000256" key="12">
    <source>
        <dbReference type="SAM" id="SignalP"/>
    </source>
</evidence>
<keyword evidence="2" id="KW-0812">Transmembrane</keyword>
<dbReference type="PANTHER" id="PTHR12953">
    <property type="entry name" value="MEMBRANE PROTEIN CH1 RELATED"/>
    <property type="match status" value="1"/>
</dbReference>
<gene>
    <name evidence="15" type="primary">CSON009520</name>
</gene>
<dbReference type="PROSITE" id="PS51469">
    <property type="entry name" value="SUN"/>
    <property type="match status" value="1"/>
</dbReference>
<evidence type="ECO:0000256" key="3">
    <source>
        <dbReference type="ARBA" id="ARBA00022729"/>
    </source>
</evidence>
<organism evidence="15">
    <name type="scientific">Culicoides sonorensis</name>
    <name type="common">Biting midge</name>
    <dbReference type="NCBI Taxonomy" id="179676"/>
    <lineage>
        <taxon>Eukaryota</taxon>
        <taxon>Metazoa</taxon>
        <taxon>Ecdysozoa</taxon>
        <taxon>Arthropoda</taxon>
        <taxon>Hexapoda</taxon>
        <taxon>Insecta</taxon>
        <taxon>Pterygota</taxon>
        <taxon>Neoptera</taxon>
        <taxon>Endopterygota</taxon>
        <taxon>Diptera</taxon>
        <taxon>Nematocera</taxon>
        <taxon>Chironomoidea</taxon>
        <taxon>Ceratopogonidae</taxon>
        <taxon>Ceratopogoninae</taxon>
        <taxon>Culicoides</taxon>
        <taxon>Monoculicoides</taxon>
    </lineage>
</organism>
<feature type="compositionally biased region" description="Low complexity" evidence="11">
    <location>
        <begin position="1117"/>
        <end position="1131"/>
    </location>
</feature>
<feature type="chain" id="PRO_5033778270" evidence="12">
    <location>
        <begin position="17"/>
        <end position="1306"/>
    </location>
</feature>
<feature type="signal peptide" evidence="12">
    <location>
        <begin position="1"/>
        <end position="16"/>
    </location>
</feature>
<evidence type="ECO:0000313" key="14">
    <source>
        <dbReference type="EMBL" id="SSW97987.1"/>
    </source>
</evidence>
<reference evidence="14" key="1">
    <citation type="submission" date="2018-04" db="EMBL/GenBank/DDBJ databases">
        <authorList>
            <person name="Go L.Y."/>
            <person name="Mitchell J.A."/>
        </authorList>
    </citation>
    <scope>NUCLEOTIDE SEQUENCE</scope>
    <source>
        <tissue evidence="14">Whole organism</tissue>
    </source>
</reference>
<keyword evidence="7" id="KW-0325">Glycoprotein</keyword>
<dbReference type="VEuPathDB" id="VectorBase:CSON009520"/>
<keyword evidence="3 12" id="KW-0732">Signal</keyword>
<dbReference type="InterPro" id="IPR012919">
    <property type="entry name" value="SUN_dom"/>
</dbReference>
<dbReference type="InterPro" id="IPR045120">
    <property type="entry name" value="Suco/Slp1-like"/>
</dbReference>
<keyword evidence="6" id="KW-0472">Membrane</keyword>
<comment type="similarity">
    <text evidence="9">Belongs to the SLP1 family.</text>
</comment>
<proteinExistence type="inferred from homology"/>
<dbReference type="GO" id="GO:0034975">
    <property type="term" value="P:protein folding in endoplasmic reticulum"/>
    <property type="evidence" value="ECO:0007669"/>
    <property type="project" value="TreeGrafter"/>
</dbReference>
<feature type="region of interest" description="Disordered" evidence="11">
    <location>
        <begin position="1194"/>
        <end position="1221"/>
    </location>
</feature>
<dbReference type="FunFam" id="2.60.120.260:FF:000099">
    <property type="entry name" value="Uncharacterized protein, isoform C"/>
    <property type="match status" value="1"/>
</dbReference>
<feature type="compositionally biased region" description="Basic and acidic residues" evidence="11">
    <location>
        <begin position="283"/>
        <end position="294"/>
    </location>
</feature>
<evidence type="ECO:0000313" key="15">
    <source>
        <dbReference type="EMBL" id="SSX18373.1"/>
    </source>
</evidence>
<dbReference type="EMBL" id="UFQT01000037">
    <property type="protein sequence ID" value="SSX18373.1"/>
    <property type="molecule type" value="Genomic_DNA"/>
</dbReference>
<comment type="subcellular location">
    <subcellularLocation>
        <location evidence="8">Endomembrane system</location>
        <topology evidence="8">Single-pass type I membrane protein</topology>
    </subcellularLocation>
    <subcellularLocation>
        <location evidence="1">Endoplasmic reticulum membrane</location>
        <topology evidence="1">Single-pass membrane protein</topology>
    </subcellularLocation>
</comment>
<feature type="region of interest" description="Disordered" evidence="11">
    <location>
        <begin position="843"/>
        <end position="868"/>
    </location>
</feature>
<evidence type="ECO:0000256" key="4">
    <source>
        <dbReference type="ARBA" id="ARBA00022824"/>
    </source>
</evidence>
<dbReference type="Gene3D" id="2.60.120.260">
    <property type="entry name" value="Galactose-binding domain-like"/>
    <property type="match status" value="1"/>
</dbReference>
<feature type="region of interest" description="Disordered" evidence="11">
    <location>
        <begin position="1258"/>
        <end position="1306"/>
    </location>
</feature>
<evidence type="ECO:0000256" key="8">
    <source>
        <dbReference type="ARBA" id="ARBA00046288"/>
    </source>
</evidence>
<evidence type="ECO:0000256" key="11">
    <source>
        <dbReference type="SAM" id="MobiDB-lite"/>
    </source>
</evidence>
<evidence type="ECO:0000259" key="13">
    <source>
        <dbReference type="PROSITE" id="PS51469"/>
    </source>
</evidence>
<feature type="compositionally biased region" description="Low complexity" evidence="11">
    <location>
        <begin position="1203"/>
        <end position="1213"/>
    </location>
</feature>
<dbReference type="GO" id="GO:0005789">
    <property type="term" value="C:endoplasmic reticulum membrane"/>
    <property type="evidence" value="ECO:0007669"/>
    <property type="project" value="UniProtKB-SubCell"/>
</dbReference>
<protein>
    <submittedName>
        <fullName evidence="15">CSON009520 protein</fullName>
    </submittedName>
</protein>
<evidence type="ECO:0000256" key="1">
    <source>
        <dbReference type="ARBA" id="ARBA00004389"/>
    </source>
</evidence>
<evidence type="ECO:0000256" key="10">
    <source>
        <dbReference type="ARBA" id="ARBA00064635"/>
    </source>
</evidence>
<feature type="compositionally biased region" description="Low complexity" evidence="11">
    <location>
        <begin position="270"/>
        <end position="282"/>
    </location>
</feature>
<dbReference type="InterPro" id="IPR007614">
    <property type="entry name" value="Retinin_C"/>
</dbReference>
<dbReference type="Pfam" id="PF07738">
    <property type="entry name" value="Sad1_UNC"/>
    <property type="match status" value="1"/>
</dbReference>
<evidence type="ECO:0000256" key="9">
    <source>
        <dbReference type="ARBA" id="ARBA00061226"/>
    </source>
</evidence>
<sequence length="1306" mass="145306">MFRLVVLSAFLAISAAAPSVSHGPAVALSYSAPTLTKTVVHEPVLKAYEKTVVKPELTVVEEPTVEHVGNVVKSFPTAVSHQSQTIVHSKADVVEPIYQHGLKKTYVETPRIEKTIVHQPEIHTKTIVEASAPQLQAAYVAAPAYAKSAYVAAAPAYAQTAYVAAAPAYAKSAYVAAPAYAQSAYIAGAPLAYSSEYAYGQNLPLTYAAHAPSVYSQACLPDIPANPALVNLVDSSDLRVETEINDHLDESLKNATGFVLLNKLDQIPQQSLTTPIPPSSSSDEIKDSSLDTKTNEDFSVQLPVKVRDGLDIGEDEINVDSLEKDELNEIEKNNTEDGTIPVFSEWAQKQMAEAEEKQKKQEEEQNGSVVLPKNVRQNGHKQQVVKLRAKNYASPDCGAKILASNSEAQSTGSVLTASKDEYLLSPCTSRIWFVVELCEPIQAEKIDLANFELFSSSPKNFSVAVSNRFPTRDWSNVGHFTAKDERDVQTFVLNPQLFGKFVRVDIQSHYNSEHYCPVSLFRVYGTSEFEAFETENQATVIATEDYSEEDEVEFEGNAVYEPSIEEKSTISRSKKNKTGKDEKNILKSAGEAVINMVKKVVKEMVNHNENQNKTVKSSAKTPNCVSLVTPFACNECSTQLGGQVQQLAACHNDLLSFLASQQLVIDSLTKFSNLCAIYVDPSLSSQLPGECPSILKKNYVTSLLPLNISIAICNKIKLNLQEKELAENVNDQIPSPDIIEETIDETINVEERIQTSTEIYDSNEKQLDISKEEKIFQNVETVQPEINDPNDTDPVQLEPILPLETPPTVEFPSENNQERFIDIPPSSLEQTSDDKLIKINEKSQEQDTKGHDEHQTHDPNDVNGNNSWENLETLIDGNYVNGQDTVTATPIVNQKQSQPESVFLRLSNRIKSLERNMSLSGQYLEELSRRYKKQVEELQQSFAKTLHHIEEQNRRNTDREQQLYEKNLQMRHDLNEVIETLQTWKTIVMYCGGFIVVQFIILYSLLRSCSRRNNLLTEALEASLCKNKKKKNKENLKRRKSIDGTLHISPAIRARRRPSEEALHIAGTYEDLLITSGNGTDEIKNVGSGSDAGGTDFIEVKIESSKKKKNKDKIRKTSTGSRVSKRSSSGDSNGGQRANQRDSPAEYDIKNGNVIQYHNNKPIEEIPYLEDNDEFIIPTASELSYNEYVPSMSSSQRINGLDSSISDTSSRSSNTKLDKSRRLSSPAFFKSALGRSSTRKSLPPVVQTSGWEWYRLRKSKAKSESPDVNSLREKKTIDSSGNSDDTSNKSKKTGGGSFRRILKKVF</sequence>
<keyword evidence="4" id="KW-0256">Endoplasmic reticulum</keyword>
<evidence type="ECO:0000256" key="7">
    <source>
        <dbReference type="ARBA" id="ARBA00023180"/>
    </source>
</evidence>